<evidence type="ECO:0000256" key="1">
    <source>
        <dbReference type="PROSITE-ProRule" id="PRU00285"/>
    </source>
</evidence>
<dbReference type="FunCoup" id="B9RF37">
    <property type="interactions" value="60"/>
</dbReference>
<evidence type="ECO:0000256" key="2">
    <source>
        <dbReference type="SAM" id="MobiDB-lite"/>
    </source>
</evidence>
<sequence length="409" mass="46008">MESLVQATNSLMRSESFTASSRIPNSDQRFLLYFVMGTYFGPDLKEECPQKSILQRKAEGLPTYTSDHLAGSHMKTVEMERVYYYALRKAEKSLAVKLPLLHHFFQGTIPTSWNDPCVVYPQFPELFPPQLHPHSRFKNKYKIIENIIFINDPNTSYNKPDDIERFKKLTGLENLLLDRDVARFHTFGVQDAEPVGEFPPAKPSHSSRNRNAKRPASTLQTEDQYIHVAPFSSVRYNAPPPVQRYTTLPIRNNTRTVENGSPGMLFLPSCPKKEELTRIIAAGRSGFALTGSAAMGQVGPIIGLMDIGECEDSYMFRISLPGVKRDEEDFSCVVENDGMVLIKGVTTTGERTVYRFSQVFEMQSKNLCPPGEFSISFQLPGPVNPRQFSGNFGTDGILEGIVMKQKGES</sequence>
<dbReference type="EMBL" id="EQ973777">
    <property type="protein sequence ID" value="EEF49808.1"/>
    <property type="molecule type" value="Genomic_DNA"/>
</dbReference>
<dbReference type="eggNOG" id="ENOG502QT4Y">
    <property type="taxonomic scope" value="Eukaryota"/>
</dbReference>
<protein>
    <recommendedName>
        <fullName evidence="3">SHSP domain-containing protein</fullName>
    </recommendedName>
</protein>
<gene>
    <name evidence="4" type="ORF">RCOM_1431160</name>
</gene>
<evidence type="ECO:0000313" key="4">
    <source>
        <dbReference type="EMBL" id="EEF49808.1"/>
    </source>
</evidence>
<dbReference type="PROSITE" id="PS01031">
    <property type="entry name" value="SHSP"/>
    <property type="match status" value="1"/>
</dbReference>
<dbReference type="InterPro" id="IPR008978">
    <property type="entry name" value="HSP20-like_chaperone"/>
</dbReference>
<dbReference type="InParanoid" id="B9RF37"/>
<dbReference type="AlphaFoldDB" id="B9RF37"/>
<evidence type="ECO:0000313" key="5">
    <source>
        <dbReference type="Proteomes" id="UP000008311"/>
    </source>
</evidence>
<dbReference type="CDD" id="cd06464">
    <property type="entry name" value="ACD_sHsps-like"/>
    <property type="match status" value="1"/>
</dbReference>
<name>B9RF37_RICCO</name>
<dbReference type="PANTHER" id="PTHR34661">
    <property type="entry name" value="INCREASED DNA METHYLATION 3"/>
    <property type="match status" value="1"/>
</dbReference>
<dbReference type="InterPro" id="IPR039321">
    <property type="entry name" value="IDM2/3-like"/>
</dbReference>
<dbReference type="OMA" id="YSYMAPL"/>
<dbReference type="SUPFAM" id="SSF49764">
    <property type="entry name" value="HSP20-like chaperones"/>
    <property type="match status" value="1"/>
</dbReference>
<dbReference type="PANTHER" id="PTHR34661:SF3">
    <property type="entry name" value="INCREASED DNA METHYLATION 2"/>
    <property type="match status" value="1"/>
</dbReference>
<comment type="similarity">
    <text evidence="1">Belongs to the small heat shock protein (HSP20) family.</text>
</comment>
<dbReference type="GO" id="GO:0005634">
    <property type="term" value="C:nucleus"/>
    <property type="evidence" value="ECO:0000318"/>
    <property type="project" value="GO_Central"/>
</dbReference>
<proteinExistence type="inferred from homology"/>
<keyword evidence="5" id="KW-1185">Reference proteome</keyword>
<evidence type="ECO:0000259" key="3">
    <source>
        <dbReference type="PROSITE" id="PS01031"/>
    </source>
</evidence>
<reference evidence="5" key="1">
    <citation type="journal article" date="2010" name="Nat. Biotechnol.">
        <title>Draft genome sequence of the oilseed species Ricinus communis.</title>
        <authorList>
            <person name="Chan A.P."/>
            <person name="Crabtree J."/>
            <person name="Zhao Q."/>
            <person name="Lorenzi H."/>
            <person name="Orvis J."/>
            <person name="Puiu D."/>
            <person name="Melake-Berhan A."/>
            <person name="Jones K.M."/>
            <person name="Redman J."/>
            <person name="Chen G."/>
            <person name="Cahoon E.B."/>
            <person name="Gedil M."/>
            <person name="Stanke M."/>
            <person name="Haas B.J."/>
            <person name="Wortman J.R."/>
            <person name="Fraser-Liggett C.M."/>
            <person name="Ravel J."/>
            <person name="Rabinowicz P.D."/>
        </authorList>
    </citation>
    <scope>NUCLEOTIDE SEQUENCE [LARGE SCALE GENOMIC DNA]</scope>
    <source>
        <strain evidence="5">cv. Hale</strain>
    </source>
</reference>
<dbReference type="KEGG" id="rcu:8285540"/>
<accession>B9RF37</accession>
<dbReference type="InterPro" id="IPR002068">
    <property type="entry name" value="A-crystallin/Hsp20_dom"/>
</dbReference>
<dbReference type="Gene3D" id="2.60.40.790">
    <property type="match status" value="1"/>
</dbReference>
<feature type="domain" description="SHSP" evidence="3">
    <location>
        <begin position="293"/>
        <end position="409"/>
    </location>
</feature>
<dbReference type="STRING" id="3988.B9RF37"/>
<dbReference type="Proteomes" id="UP000008311">
    <property type="component" value="Unassembled WGS sequence"/>
</dbReference>
<dbReference type="FunFam" id="2.60.40.790:FF:000049">
    <property type="entry name" value="Increased DNA methylation 3"/>
    <property type="match status" value="1"/>
</dbReference>
<dbReference type="OrthoDB" id="1927234at2759"/>
<feature type="region of interest" description="Disordered" evidence="2">
    <location>
        <begin position="193"/>
        <end position="219"/>
    </location>
</feature>
<organism evidence="4 5">
    <name type="scientific">Ricinus communis</name>
    <name type="common">Castor bean</name>
    <dbReference type="NCBI Taxonomy" id="3988"/>
    <lineage>
        <taxon>Eukaryota</taxon>
        <taxon>Viridiplantae</taxon>
        <taxon>Streptophyta</taxon>
        <taxon>Embryophyta</taxon>
        <taxon>Tracheophyta</taxon>
        <taxon>Spermatophyta</taxon>
        <taxon>Magnoliopsida</taxon>
        <taxon>eudicotyledons</taxon>
        <taxon>Gunneridae</taxon>
        <taxon>Pentapetalae</taxon>
        <taxon>rosids</taxon>
        <taxon>fabids</taxon>
        <taxon>Malpighiales</taxon>
        <taxon>Euphorbiaceae</taxon>
        <taxon>Acalyphoideae</taxon>
        <taxon>Acalypheae</taxon>
        <taxon>Ricinus</taxon>
    </lineage>
</organism>